<dbReference type="Gene3D" id="3.90.1140.10">
    <property type="entry name" value="Cyclic phosphodiesterase"/>
    <property type="match status" value="1"/>
</dbReference>
<organism evidence="1 2">
    <name type="scientific">Actinacidiphila guanduensis</name>
    <dbReference type="NCBI Taxonomy" id="310781"/>
    <lineage>
        <taxon>Bacteria</taxon>
        <taxon>Bacillati</taxon>
        <taxon>Actinomycetota</taxon>
        <taxon>Actinomycetes</taxon>
        <taxon>Kitasatosporales</taxon>
        <taxon>Streptomycetaceae</taxon>
        <taxon>Actinacidiphila</taxon>
    </lineage>
</organism>
<dbReference type="GO" id="GO:0016874">
    <property type="term" value="F:ligase activity"/>
    <property type="evidence" value="ECO:0007669"/>
    <property type="project" value="UniProtKB-KW"/>
</dbReference>
<dbReference type="InterPro" id="IPR009097">
    <property type="entry name" value="Cyclic_Pdiesterase"/>
</dbReference>
<name>A0A1H0BHF2_9ACTN</name>
<evidence type="ECO:0000313" key="1">
    <source>
        <dbReference type="EMBL" id="SDN45076.1"/>
    </source>
</evidence>
<proteinExistence type="predicted"/>
<dbReference type="EMBL" id="FNIE01000004">
    <property type="protein sequence ID" value="SDN45076.1"/>
    <property type="molecule type" value="Genomic_DNA"/>
</dbReference>
<dbReference type="STRING" id="310781.SAMN05216259_104188"/>
<dbReference type="RefSeq" id="WP_093783977.1">
    <property type="nucleotide sequence ID" value="NZ_FNIE01000004.1"/>
</dbReference>
<gene>
    <name evidence="1" type="ORF">SAMN05216259_104188</name>
</gene>
<dbReference type="SUPFAM" id="SSF55144">
    <property type="entry name" value="LigT-like"/>
    <property type="match status" value="1"/>
</dbReference>
<dbReference type="AlphaFoldDB" id="A0A1H0BHF2"/>
<dbReference type="PANTHER" id="PTHR36039:SF2">
    <property type="entry name" value="RNA LIGASE_CYCLIC NUCLEOTIDE PHOSPHODIESTERASE FAMILY PROTEIN"/>
    <property type="match status" value="1"/>
</dbReference>
<evidence type="ECO:0000313" key="2">
    <source>
        <dbReference type="Proteomes" id="UP000199341"/>
    </source>
</evidence>
<reference evidence="1 2" key="1">
    <citation type="submission" date="2016-10" db="EMBL/GenBank/DDBJ databases">
        <authorList>
            <person name="de Groot N.N."/>
        </authorList>
    </citation>
    <scope>NUCLEOTIDE SEQUENCE [LARGE SCALE GENOMIC DNA]</scope>
    <source>
        <strain evidence="1 2">CGMCC 4.2022</strain>
    </source>
</reference>
<dbReference type="Pfam" id="PF13563">
    <property type="entry name" value="2_5_RNA_ligase2"/>
    <property type="match status" value="1"/>
</dbReference>
<dbReference type="Proteomes" id="UP000199341">
    <property type="component" value="Unassembled WGS sequence"/>
</dbReference>
<accession>A0A1H0BHF2</accession>
<dbReference type="OrthoDB" id="3397424at2"/>
<keyword evidence="2" id="KW-1185">Reference proteome</keyword>
<protein>
    <submittedName>
        <fullName evidence="1">2'-5' RNA ligase superfamily protein</fullName>
    </submittedName>
</protein>
<dbReference type="PANTHER" id="PTHR36039">
    <property type="match status" value="1"/>
</dbReference>
<keyword evidence="1" id="KW-0436">Ligase</keyword>
<sequence>MGQALVMFLDGSAEAAVEGLRERLVGGGVLGAGGSPVLGRPHITVAVAERIVLGEPGVPGQIADQTLAVRMESVGVFGGAQGVLFLGVTVTRALLEAHAAVHAAIGGDAGGPFGHFRPDIWVPHCTLATGLDGPAQGEAVALLHPLPLITGHVTGVGLVDTETGADLPL</sequence>